<sequence length="787" mass="91553">MLTYLLVPCKHELAIRQVQFSAKLKKEGLLERLREALKTEVKVRIFGDVIRKSEKKKDKRKNDDLSEFAPGSYWEPLNPKEEAVEEPENTIRNARAPTVPADEAGSVPVKHNFAETFDRPIFTGKRTVPKYHSNGKRIMQEGRQVNESVMREHLSLRQEFLRKNKLTQYSDPVEYANAFLPWDENLHDPKWLSISKLTTFTNMKAQLSNAGDGGTCYRDFKPFNVKEIRQFLGLYVLNGLSPSPRIEMKFQPQHMDRVQGSDYVQQNLPPNATRRFRHFKAFFACQDPRKMPPARKVSPLFKVSPVVKWMNFIGHNAVLIGMNAAVDEQTIGFQGRHVDKLRITYKAEGDGFQCDVLCEEGFTYAVYFRNEPPPAKYIRQGFSPLHARVLWLFDQLRDNYHRVWMDNLYLSAKFVKGCYNHERKVLIAGVTRKQGRGIPLSVLQEEVMRKSEQEQVRGTVKVSVLKGDPHCPDLVAASVYDTKPVHFLSMIAPSIQWVKKERQVYNVDSGRVEKMGFLRLNINDDYNNDMGHVDVSDQLRNSYRFDHWLQQWKWWWSIWNWAFGVFLVNAFVVYNQVMEEANVPKKHRLTHYAFREKIALQWIKSDEVSIRQRQRDSEQRQEERSGAVKARLGGDRSEATRKRATMTNPNDNNQRKRRKVTPPHKTRGQMEMVDTKGKAHTLTDSTIASPSGPLAKRCDRFLRHFPVRSNNTRPKCAVHRWAADMEEKKDVYRCCVCEIHLCIDCFPVFHCKTNLLEHKQTLRDQLLAKKEDKKASKQQSKPSSKSS</sequence>
<dbReference type="PANTHER" id="PTHR46599:SF3">
    <property type="entry name" value="PIGGYBAC TRANSPOSABLE ELEMENT-DERIVED PROTEIN 4"/>
    <property type="match status" value="1"/>
</dbReference>
<feature type="compositionally biased region" description="Low complexity" evidence="1">
    <location>
        <begin position="777"/>
        <end position="787"/>
    </location>
</feature>
<reference evidence="3" key="1">
    <citation type="submission" date="2020-06" db="EMBL/GenBank/DDBJ databases">
        <authorList>
            <consortium name="Plant Systems Biology data submission"/>
        </authorList>
    </citation>
    <scope>NUCLEOTIDE SEQUENCE</scope>
    <source>
        <strain evidence="3">D6</strain>
    </source>
</reference>
<feature type="compositionally biased region" description="Basic residues" evidence="1">
    <location>
        <begin position="655"/>
        <end position="667"/>
    </location>
</feature>
<feature type="domain" description="PiggyBac transposable element-derived protein" evidence="2">
    <location>
        <begin position="194"/>
        <end position="571"/>
    </location>
</feature>
<feature type="region of interest" description="Disordered" evidence="1">
    <location>
        <begin position="56"/>
        <end position="95"/>
    </location>
</feature>
<name>A0A9N8EDR4_9STRA</name>
<dbReference type="EMBL" id="CAICTM010001025">
    <property type="protein sequence ID" value="CAB9519576.1"/>
    <property type="molecule type" value="Genomic_DNA"/>
</dbReference>
<comment type="caution">
    <text evidence="3">The sequence shown here is derived from an EMBL/GenBank/DDBJ whole genome shotgun (WGS) entry which is preliminary data.</text>
</comment>
<dbReference type="Pfam" id="PF13843">
    <property type="entry name" value="DDE_Tnp_1_7"/>
    <property type="match status" value="1"/>
</dbReference>
<evidence type="ECO:0000259" key="2">
    <source>
        <dbReference type="Pfam" id="PF13843"/>
    </source>
</evidence>
<proteinExistence type="predicted"/>
<evidence type="ECO:0000313" key="3">
    <source>
        <dbReference type="EMBL" id="CAB9519576.1"/>
    </source>
</evidence>
<dbReference type="PANTHER" id="PTHR46599">
    <property type="entry name" value="PIGGYBAC TRANSPOSABLE ELEMENT-DERIVED PROTEIN 4"/>
    <property type="match status" value="1"/>
</dbReference>
<evidence type="ECO:0000313" key="4">
    <source>
        <dbReference type="Proteomes" id="UP001153069"/>
    </source>
</evidence>
<feature type="region of interest" description="Disordered" evidence="1">
    <location>
        <begin position="611"/>
        <end position="671"/>
    </location>
</feature>
<dbReference type="InterPro" id="IPR029526">
    <property type="entry name" value="PGBD"/>
</dbReference>
<protein>
    <recommendedName>
        <fullName evidence="2">PiggyBac transposable element-derived protein domain-containing protein</fullName>
    </recommendedName>
</protein>
<dbReference type="Proteomes" id="UP001153069">
    <property type="component" value="Unassembled WGS sequence"/>
</dbReference>
<keyword evidence="4" id="KW-1185">Reference proteome</keyword>
<organism evidence="3 4">
    <name type="scientific">Seminavis robusta</name>
    <dbReference type="NCBI Taxonomy" id="568900"/>
    <lineage>
        <taxon>Eukaryota</taxon>
        <taxon>Sar</taxon>
        <taxon>Stramenopiles</taxon>
        <taxon>Ochrophyta</taxon>
        <taxon>Bacillariophyta</taxon>
        <taxon>Bacillariophyceae</taxon>
        <taxon>Bacillariophycidae</taxon>
        <taxon>Naviculales</taxon>
        <taxon>Naviculaceae</taxon>
        <taxon>Seminavis</taxon>
    </lineage>
</organism>
<feature type="region of interest" description="Disordered" evidence="1">
    <location>
        <begin position="768"/>
        <end position="787"/>
    </location>
</feature>
<dbReference type="OrthoDB" id="6778704at2759"/>
<dbReference type="AlphaFoldDB" id="A0A9N8EDR4"/>
<feature type="compositionally biased region" description="Basic and acidic residues" evidence="1">
    <location>
        <begin position="611"/>
        <end position="641"/>
    </location>
</feature>
<accession>A0A9N8EDR4</accession>
<gene>
    <name evidence="3" type="ORF">SEMRO_1027_G233070.1</name>
</gene>
<evidence type="ECO:0000256" key="1">
    <source>
        <dbReference type="SAM" id="MobiDB-lite"/>
    </source>
</evidence>